<gene>
    <name evidence="1" type="ORF">S06H3_67096</name>
</gene>
<dbReference type="AlphaFoldDB" id="X1RA48"/>
<sequence length="34" mass="4175">HPNIKKIIRNFKLKRSMVEFFYENDGKNLSTMFK</sequence>
<accession>X1RA48</accession>
<comment type="caution">
    <text evidence="1">The sequence shown here is derived from an EMBL/GenBank/DDBJ whole genome shotgun (WGS) entry which is preliminary data.</text>
</comment>
<reference evidence="1" key="1">
    <citation type="journal article" date="2014" name="Front. Microbiol.">
        <title>High frequency of phylogenetically diverse reductive dehalogenase-homologous genes in deep subseafloor sedimentary metagenomes.</title>
        <authorList>
            <person name="Kawai M."/>
            <person name="Futagami T."/>
            <person name="Toyoda A."/>
            <person name="Takaki Y."/>
            <person name="Nishi S."/>
            <person name="Hori S."/>
            <person name="Arai W."/>
            <person name="Tsubouchi T."/>
            <person name="Morono Y."/>
            <person name="Uchiyama I."/>
            <person name="Ito T."/>
            <person name="Fujiyama A."/>
            <person name="Inagaki F."/>
            <person name="Takami H."/>
        </authorList>
    </citation>
    <scope>NUCLEOTIDE SEQUENCE</scope>
    <source>
        <strain evidence="1">Expedition CK06-06</strain>
    </source>
</reference>
<protein>
    <submittedName>
        <fullName evidence="1">Uncharacterized protein</fullName>
    </submittedName>
</protein>
<proteinExistence type="predicted"/>
<feature type="non-terminal residue" evidence="1">
    <location>
        <position position="1"/>
    </location>
</feature>
<organism evidence="1">
    <name type="scientific">marine sediment metagenome</name>
    <dbReference type="NCBI Taxonomy" id="412755"/>
    <lineage>
        <taxon>unclassified sequences</taxon>
        <taxon>metagenomes</taxon>
        <taxon>ecological metagenomes</taxon>
    </lineage>
</organism>
<dbReference type="EMBL" id="BARV01046204">
    <property type="protein sequence ID" value="GAI63906.1"/>
    <property type="molecule type" value="Genomic_DNA"/>
</dbReference>
<name>X1RA48_9ZZZZ</name>
<evidence type="ECO:0000313" key="1">
    <source>
        <dbReference type="EMBL" id="GAI63906.1"/>
    </source>
</evidence>
<feature type="non-terminal residue" evidence="1">
    <location>
        <position position="34"/>
    </location>
</feature>